<dbReference type="AlphaFoldDB" id="A0A8C3S0U4"/>
<dbReference type="PRINTS" id="PR02045">
    <property type="entry name" value="F138DOMAIN"/>
</dbReference>
<reference evidence="1" key="1">
    <citation type="submission" date="2025-08" db="UniProtKB">
        <authorList>
            <consortium name="Ensembl"/>
        </authorList>
    </citation>
    <scope>IDENTIFICATION</scope>
</reference>
<dbReference type="Ensembl" id="ENSCSRT00000007195.1">
    <property type="protein sequence ID" value="ENSCSRP00000006979.1"/>
    <property type="gene ID" value="ENSCSRG00000005168.1"/>
</dbReference>
<organism evidence="1 2">
    <name type="scientific">Chelydra serpentina</name>
    <name type="common">Snapping turtle</name>
    <name type="synonym">Testudo serpentina</name>
    <dbReference type="NCBI Taxonomy" id="8475"/>
    <lineage>
        <taxon>Eukaryota</taxon>
        <taxon>Metazoa</taxon>
        <taxon>Chordata</taxon>
        <taxon>Craniata</taxon>
        <taxon>Vertebrata</taxon>
        <taxon>Euteleostomi</taxon>
        <taxon>Archelosauria</taxon>
        <taxon>Testudinata</taxon>
        <taxon>Testudines</taxon>
        <taxon>Cryptodira</taxon>
        <taxon>Durocryptodira</taxon>
        <taxon>Americhelydia</taxon>
        <taxon>Chelydroidea</taxon>
        <taxon>Chelydridae</taxon>
        <taxon>Chelydra</taxon>
    </lineage>
</organism>
<protein>
    <submittedName>
        <fullName evidence="1">Uncharacterized protein</fullName>
    </submittedName>
</protein>
<accession>A0A8C3S0U4</accession>
<evidence type="ECO:0000313" key="2">
    <source>
        <dbReference type="Proteomes" id="UP000694403"/>
    </source>
</evidence>
<evidence type="ECO:0000313" key="1">
    <source>
        <dbReference type="Ensembl" id="ENSCSRP00000006979.1"/>
    </source>
</evidence>
<proteinExistence type="predicted"/>
<reference evidence="1" key="2">
    <citation type="submission" date="2025-09" db="UniProtKB">
        <authorList>
            <consortium name="Ensembl"/>
        </authorList>
    </citation>
    <scope>IDENTIFICATION</scope>
</reference>
<keyword evidence="2" id="KW-1185">Reference proteome</keyword>
<name>A0A8C3S0U4_CHESE</name>
<sequence length="98" mass="10866">ASKTSKKKSHFHCFATNLELLSDPPTAASQAAGITGMRHHTRPNLDVCSVIRFYQPSNKCELLKHHNSLTMESQTLSLGIPVYLSVGFLSELRLQLES</sequence>
<dbReference type="Proteomes" id="UP000694403">
    <property type="component" value="Unplaced"/>
</dbReference>